<dbReference type="SMART" id="SM00448">
    <property type="entry name" value="REC"/>
    <property type="match status" value="1"/>
</dbReference>
<name>A0ABR9GHJ2_9HYPH</name>
<keyword evidence="1 2" id="KW-0597">Phosphoprotein</keyword>
<proteinExistence type="predicted"/>
<feature type="domain" description="Response regulatory" evidence="3">
    <location>
        <begin position="9"/>
        <end position="119"/>
    </location>
</feature>
<protein>
    <submittedName>
        <fullName evidence="4">Response regulator</fullName>
    </submittedName>
</protein>
<sequence length="121" mass="13354">MNRLLSDRRILVVEDEMLVLIMIEDMLADIGCESVTAAATVKQAIALIEAHDFDAAMLDMNLNGDKTYFVADALAARGVPFVFSTGYSGHHVRDGYRDRPLLKKPFIDKQLAEMLASLLPG</sequence>
<reference evidence="4 5" key="1">
    <citation type="submission" date="2020-09" db="EMBL/GenBank/DDBJ databases">
        <title>Draft Genome Sequence of Aminobacter carboxidus type strain DSM 1086, a soil Gram-negative carboxydobacterium.</title>
        <authorList>
            <person name="Turrini P."/>
            <person name="Tescari M."/>
            <person name="Artuso I."/>
            <person name="Lugli G.A."/>
            <person name="Frangipani E."/>
            <person name="Ventura M."/>
            <person name="Visca P."/>
        </authorList>
    </citation>
    <scope>NUCLEOTIDE SEQUENCE [LARGE SCALE GENOMIC DNA]</scope>
    <source>
        <strain evidence="4 5">DSM 1086</strain>
    </source>
</reference>
<dbReference type="Pfam" id="PF00072">
    <property type="entry name" value="Response_reg"/>
    <property type="match status" value="1"/>
</dbReference>
<feature type="modified residue" description="4-aspartylphosphate" evidence="2">
    <location>
        <position position="59"/>
    </location>
</feature>
<evidence type="ECO:0000259" key="3">
    <source>
        <dbReference type="PROSITE" id="PS50110"/>
    </source>
</evidence>
<dbReference type="InterPro" id="IPR011006">
    <property type="entry name" value="CheY-like_superfamily"/>
</dbReference>
<dbReference type="SUPFAM" id="SSF52172">
    <property type="entry name" value="CheY-like"/>
    <property type="match status" value="1"/>
</dbReference>
<evidence type="ECO:0000313" key="5">
    <source>
        <dbReference type="Proteomes" id="UP000598227"/>
    </source>
</evidence>
<dbReference type="EMBL" id="JACZEP010000001">
    <property type="protein sequence ID" value="MBE1203136.1"/>
    <property type="molecule type" value="Genomic_DNA"/>
</dbReference>
<organism evidence="4 5">
    <name type="scientific">Aminobacter carboxidus</name>
    <dbReference type="NCBI Taxonomy" id="376165"/>
    <lineage>
        <taxon>Bacteria</taxon>
        <taxon>Pseudomonadati</taxon>
        <taxon>Pseudomonadota</taxon>
        <taxon>Alphaproteobacteria</taxon>
        <taxon>Hyphomicrobiales</taxon>
        <taxon>Phyllobacteriaceae</taxon>
        <taxon>Aminobacter</taxon>
    </lineage>
</organism>
<dbReference type="InterPro" id="IPR001789">
    <property type="entry name" value="Sig_transdc_resp-reg_receiver"/>
</dbReference>
<comment type="caution">
    <text evidence="4">The sequence shown here is derived from an EMBL/GenBank/DDBJ whole genome shotgun (WGS) entry which is preliminary data.</text>
</comment>
<dbReference type="Proteomes" id="UP000598227">
    <property type="component" value="Unassembled WGS sequence"/>
</dbReference>
<gene>
    <name evidence="4" type="ORF">IHE39_02405</name>
</gene>
<evidence type="ECO:0000256" key="2">
    <source>
        <dbReference type="PROSITE-ProRule" id="PRU00169"/>
    </source>
</evidence>
<evidence type="ECO:0000313" key="4">
    <source>
        <dbReference type="EMBL" id="MBE1203136.1"/>
    </source>
</evidence>
<accession>A0ABR9GHJ2</accession>
<dbReference type="PANTHER" id="PTHR44591:SF24">
    <property type="entry name" value="PROTEIN-GLUTAMATE METHYLESTERASE_PROTEIN-GLUTAMINE GLUTAMINASE 1"/>
    <property type="match status" value="1"/>
</dbReference>
<dbReference type="PROSITE" id="PS50110">
    <property type="entry name" value="RESPONSE_REGULATORY"/>
    <property type="match status" value="1"/>
</dbReference>
<dbReference type="InterPro" id="IPR050595">
    <property type="entry name" value="Bact_response_regulator"/>
</dbReference>
<dbReference type="PANTHER" id="PTHR44591">
    <property type="entry name" value="STRESS RESPONSE REGULATOR PROTEIN 1"/>
    <property type="match status" value="1"/>
</dbReference>
<dbReference type="RefSeq" id="WP_192565388.1">
    <property type="nucleotide sequence ID" value="NZ_JACZEP010000001.1"/>
</dbReference>
<dbReference type="Gene3D" id="3.40.50.2300">
    <property type="match status" value="1"/>
</dbReference>
<keyword evidence="5" id="KW-1185">Reference proteome</keyword>
<evidence type="ECO:0000256" key="1">
    <source>
        <dbReference type="ARBA" id="ARBA00022553"/>
    </source>
</evidence>